<proteinExistence type="predicted"/>
<dbReference type="GO" id="GO:0043165">
    <property type="term" value="P:Gram-negative-bacterium-type cell outer membrane assembly"/>
    <property type="evidence" value="ECO:0007669"/>
    <property type="project" value="InterPro"/>
</dbReference>
<feature type="signal peptide" evidence="1">
    <location>
        <begin position="1"/>
        <end position="30"/>
    </location>
</feature>
<dbReference type="OrthoDB" id="7629596at2"/>
<dbReference type="InterPro" id="IPR007485">
    <property type="entry name" value="LPS_assembly_LptE"/>
</dbReference>
<evidence type="ECO:0000313" key="3">
    <source>
        <dbReference type="Proteomes" id="UP000199585"/>
    </source>
</evidence>
<keyword evidence="2" id="KW-0449">Lipoprotein</keyword>
<gene>
    <name evidence="2" type="ORF">SAMN04488003_12237</name>
</gene>
<dbReference type="Proteomes" id="UP000199585">
    <property type="component" value="Unassembled WGS sequence"/>
</dbReference>
<dbReference type="STRING" id="245187.SAMN04488003_12237"/>
<keyword evidence="3" id="KW-1185">Reference proteome</keyword>
<dbReference type="EMBL" id="FOCI01000022">
    <property type="protein sequence ID" value="SEN59827.1"/>
    <property type="molecule type" value="Genomic_DNA"/>
</dbReference>
<feature type="chain" id="PRO_5011772051" evidence="1">
    <location>
        <begin position="31"/>
        <end position="163"/>
    </location>
</feature>
<keyword evidence="1" id="KW-0732">Signal</keyword>
<reference evidence="2 3" key="1">
    <citation type="submission" date="2016-10" db="EMBL/GenBank/DDBJ databases">
        <authorList>
            <person name="de Groot N.N."/>
        </authorList>
    </citation>
    <scope>NUCLEOTIDE SEQUENCE [LARGE SCALE GENOMIC DNA]</scope>
    <source>
        <strain evidence="2 3">DSM 16213</strain>
    </source>
</reference>
<organism evidence="2 3">
    <name type="scientific">Loktanella fryxellensis</name>
    <dbReference type="NCBI Taxonomy" id="245187"/>
    <lineage>
        <taxon>Bacteria</taxon>
        <taxon>Pseudomonadati</taxon>
        <taxon>Pseudomonadota</taxon>
        <taxon>Alphaproteobacteria</taxon>
        <taxon>Rhodobacterales</taxon>
        <taxon>Roseobacteraceae</taxon>
        <taxon>Loktanella</taxon>
    </lineage>
</organism>
<dbReference type="PROSITE" id="PS51318">
    <property type="entry name" value="TAT"/>
    <property type="match status" value="1"/>
</dbReference>
<dbReference type="PROSITE" id="PS51257">
    <property type="entry name" value="PROKAR_LIPOPROTEIN"/>
    <property type="match status" value="1"/>
</dbReference>
<dbReference type="Pfam" id="PF04390">
    <property type="entry name" value="LptE"/>
    <property type="match status" value="1"/>
</dbReference>
<accession>A0A1H8HUR6</accession>
<dbReference type="Gene3D" id="3.30.160.150">
    <property type="entry name" value="Lipoprotein like domain"/>
    <property type="match status" value="1"/>
</dbReference>
<sequence length="163" mass="16584">MSSRGITTRRAVLALMLTGVAACGFTPAFAPGAPTLALRNDVAVVAPQTIPGFAIRSHLIDRLGRADPAAYTLTVALDQALDVAALSREGDELRYNVVGAAGWTLTDAAGTILGNGQVDGFTSYSATGSTVATQAAATDAVGRLMVVLGDSIVADLLLLDLTP</sequence>
<dbReference type="GO" id="GO:0019867">
    <property type="term" value="C:outer membrane"/>
    <property type="evidence" value="ECO:0007669"/>
    <property type="project" value="InterPro"/>
</dbReference>
<name>A0A1H8HUR6_9RHOB</name>
<dbReference type="InterPro" id="IPR006311">
    <property type="entry name" value="TAT_signal"/>
</dbReference>
<evidence type="ECO:0000313" key="2">
    <source>
        <dbReference type="EMBL" id="SEN59827.1"/>
    </source>
</evidence>
<dbReference type="RefSeq" id="WP_143058041.1">
    <property type="nucleotide sequence ID" value="NZ_FOCI01000022.1"/>
</dbReference>
<evidence type="ECO:0000256" key="1">
    <source>
        <dbReference type="SAM" id="SignalP"/>
    </source>
</evidence>
<dbReference type="AlphaFoldDB" id="A0A1H8HUR6"/>
<protein>
    <submittedName>
        <fullName evidence="2">LPS-assembly lipoprotein</fullName>
    </submittedName>
</protein>